<dbReference type="PANTHER" id="PTHR46532">
    <property type="entry name" value="MALE FERTILITY FACTOR KL5"/>
    <property type="match status" value="1"/>
</dbReference>
<dbReference type="Gene3D" id="1.20.58.1120">
    <property type="match status" value="1"/>
</dbReference>
<protein>
    <submittedName>
        <fullName evidence="3">Uncharacterized protein</fullName>
    </submittedName>
</protein>
<dbReference type="EMBL" id="JBICBT010000706">
    <property type="protein sequence ID" value="KAL3104550.1"/>
    <property type="molecule type" value="Genomic_DNA"/>
</dbReference>
<name>A0ABD2KNM5_9BILA</name>
<comment type="caution">
    <text evidence="3">The sequence shown here is derived from an EMBL/GenBank/DDBJ whole genome shotgun (WGS) entry which is preliminary data.</text>
</comment>
<proteinExistence type="inferred from homology"/>
<organism evidence="3 4">
    <name type="scientific">Heterodera trifolii</name>
    <dbReference type="NCBI Taxonomy" id="157864"/>
    <lineage>
        <taxon>Eukaryota</taxon>
        <taxon>Metazoa</taxon>
        <taxon>Ecdysozoa</taxon>
        <taxon>Nematoda</taxon>
        <taxon>Chromadorea</taxon>
        <taxon>Rhabditida</taxon>
        <taxon>Tylenchina</taxon>
        <taxon>Tylenchomorpha</taxon>
        <taxon>Tylenchoidea</taxon>
        <taxon>Heteroderidae</taxon>
        <taxon>Heteroderinae</taxon>
        <taxon>Heterodera</taxon>
    </lineage>
</organism>
<feature type="compositionally biased region" description="Basic and acidic residues" evidence="2">
    <location>
        <begin position="134"/>
        <end position="144"/>
    </location>
</feature>
<dbReference type="Proteomes" id="UP001620626">
    <property type="component" value="Unassembled WGS sequence"/>
</dbReference>
<evidence type="ECO:0000313" key="4">
    <source>
        <dbReference type="Proteomes" id="UP001620626"/>
    </source>
</evidence>
<evidence type="ECO:0000256" key="1">
    <source>
        <dbReference type="ARBA" id="ARBA00008887"/>
    </source>
</evidence>
<dbReference type="PANTHER" id="PTHR46532:SF4">
    <property type="entry name" value="AAA+ ATPASE DOMAIN-CONTAINING PROTEIN"/>
    <property type="match status" value="1"/>
</dbReference>
<reference evidence="3 4" key="1">
    <citation type="submission" date="2024-10" db="EMBL/GenBank/DDBJ databases">
        <authorList>
            <person name="Kim D."/>
        </authorList>
    </citation>
    <scope>NUCLEOTIDE SEQUENCE [LARGE SCALE GENOMIC DNA]</scope>
    <source>
        <strain evidence="3">BH-2024</strain>
    </source>
</reference>
<dbReference type="AlphaFoldDB" id="A0ABD2KNM5"/>
<gene>
    <name evidence="3" type="ORF">niasHT_022105</name>
</gene>
<accession>A0ABD2KNM5</accession>
<comment type="similarity">
    <text evidence="1">Belongs to the dynein heavy chain family.</text>
</comment>
<sequence>MHRHNVFFQLQGQPRGMQQQQQAQQPQIAYLSYPQQQSRGGLAPQMGGGASGGGANAGHLLLGDENMLRLRVDEAQQCFTRPRGRRRRSRMNEAEGWMNKLMKPALQKLAGLAPSAHFPLSSFQSPGLNPPHPNSRESTHQHFNHRDSTHHIPITNLNILDITEFVHKNNVKNSEDSCWLQNLRIYFNSNERDPLKSCFIKMDKAEFFYGLEYLGIQEKLVQTPLTDR</sequence>
<dbReference type="InterPro" id="IPR026983">
    <property type="entry name" value="DHC"/>
</dbReference>
<feature type="region of interest" description="Disordered" evidence="2">
    <location>
        <begin position="121"/>
        <end position="144"/>
    </location>
</feature>
<evidence type="ECO:0000313" key="3">
    <source>
        <dbReference type="EMBL" id="KAL3104550.1"/>
    </source>
</evidence>
<evidence type="ECO:0000256" key="2">
    <source>
        <dbReference type="SAM" id="MobiDB-lite"/>
    </source>
</evidence>
<keyword evidence="4" id="KW-1185">Reference proteome</keyword>